<dbReference type="Pfam" id="PF22366">
    <property type="entry name" value="NDH2_C"/>
    <property type="match status" value="1"/>
</dbReference>
<keyword evidence="10" id="KW-1185">Reference proteome</keyword>
<keyword evidence="2" id="KW-0285">Flavoprotein</keyword>
<name>A0AAV2Z6Z1_9STRA</name>
<reference evidence="9" key="1">
    <citation type="submission" date="2022-11" db="EMBL/GenBank/DDBJ databases">
        <authorList>
            <person name="Morgan W.R."/>
            <person name="Tartar A."/>
        </authorList>
    </citation>
    <scope>NUCLEOTIDE SEQUENCE</scope>
    <source>
        <strain evidence="9">ARSEF 373</strain>
    </source>
</reference>
<dbReference type="GO" id="GO:0005739">
    <property type="term" value="C:mitochondrion"/>
    <property type="evidence" value="ECO:0007669"/>
    <property type="project" value="TreeGrafter"/>
</dbReference>
<comment type="similarity">
    <text evidence="1">Belongs to the NADH dehydrogenase family.</text>
</comment>
<dbReference type="SUPFAM" id="SSF51905">
    <property type="entry name" value="FAD/NAD(P)-binding domain"/>
    <property type="match status" value="2"/>
</dbReference>
<dbReference type="PANTHER" id="PTHR43706:SF13">
    <property type="entry name" value="NADH DEHYDROGENASE-RELATED"/>
    <property type="match status" value="1"/>
</dbReference>
<keyword evidence="3" id="KW-0274">FAD</keyword>
<feature type="domain" description="FAD/NAD(P)-binding" evidence="7">
    <location>
        <begin position="62"/>
        <end position="406"/>
    </location>
</feature>
<evidence type="ECO:0000259" key="8">
    <source>
        <dbReference type="Pfam" id="PF22366"/>
    </source>
</evidence>
<dbReference type="InterPro" id="IPR036188">
    <property type="entry name" value="FAD/NAD-bd_sf"/>
</dbReference>
<dbReference type="AlphaFoldDB" id="A0AAV2Z6Z1"/>
<reference evidence="9" key="2">
    <citation type="journal article" date="2023" name="Microbiol Resour">
        <title>Decontamination and Annotation of the Draft Genome Sequence of the Oomycete Lagenidium giganteum ARSEF 373.</title>
        <authorList>
            <person name="Morgan W.R."/>
            <person name="Tartar A."/>
        </authorList>
    </citation>
    <scope>NUCLEOTIDE SEQUENCE</scope>
    <source>
        <strain evidence="9">ARSEF 373</strain>
    </source>
</reference>
<evidence type="ECO:0000256" key="3">
    <source>
        <dbReference type="ARBA" id="ARBA00022827"/>
    </source>
</evidence>
<evidence type="ECO:0000256" key="4">
    <source>
        <dbReference type="ARBA" id="ARBA00023002"/>
    </source>
</evidence>
<evidence type="ECO:0000256" key="2">
    <source>
        <dbReference type="ARBA" id="ARBA00022630"/>
    </source>
</evidence>
<dbReference type="GO" id="GO:0003954">
    <property type="term" value="F:NADH dehydrogenase activity"/>
    <property type="evidence" value="ECO:0007669"/>
    <property type="project" value="InterPro"/>
</dbReference>
<protein>
    <recommendedName>
        <fullName evidence="11">FAD/NAD(P)-binding domain-containing protein</fullName>
    </recommendedName>
</protein>
<accession>A0AAV2Z6Z1</accession>
<comment type="caution">
    <text evidence="9">The sequence shown here is derived from an EMBL/GenBank/DDBJ whole genome shotgun (WGS) entry which is preliminary data.</text>
</comment>
<proteinExistence type="inferred from homology"/>
<feature type="compositionally biased region" description="Low complexity" evidence="6">
    <location>
        <begin position="31"/>
        <end position="42"/>
    </location>
</feature>
<gene>
    <name evidence="9" type="ORF">N0F65_011376</name>
</gene>
<evidence type="ECO:0000313" key="10">
    <source>
        <dbReference type="Proteomes" id="UP001146120"/>
    </source>
</evidence>
<feature type="domain" description="External alternative NADH-ubiquinone oxidoreductase-like C-terminal" evidence="8">
    <location>
        <begin position="429"/>
        <end position="496"/>
    </location>
</feature>
<dbReference type="InterPro" id="IPR054585">
    <property type="entry name" value="NDH2-like_C"/>
</dbReference>
<dbReference type="PANTHER" id="PTHR43706">
    <property type="entry name" value="NADH DEHYDROGENASE"/>
    <property type="match status" value="1"/>
</dbReference>
<feature type="region of interest" description="Disordered" evidence="6">
    <location>
        <begin position="30"/>
        <end position="54"/>
    </location>
</feature>
<dbReference type="Gene3D" id="3.50.50.100">
    <property type="match status" value="1"/>
</dbReference>
<organism evidence="9 10">
    <name type="scientific">Lagenidium giganteum</name>
    <dbReference type="NCBI Taxonomy" id="4803"/>
    <lineage>
        <taxon>Eukaryota</taxon>
        <taxon>Sar</taxon>
        <taxon>Stramenopiles</taxon>
        <taxon>Oomycota</taxon>
        <taxon>Peronosporomycetes</taxon>
        <taxon>Pythiales</taxon>
        <taxon>Pythiaceae</taxon>
    </lineage>
</organism>
<evidence type="ECO:0000313" key="9">
    <source>
        <dbReference type="EMBL" id="DBA01620.1"/>
    </source>
</evidence>
<dbReference type="PRINTS" id="PR00368">
    <property type="entry name" value="FADPNR"/>
</dbReference>
<evidence type="ECO:0000259" key="7">
    <source>
        <dbReference type="Pfam" id="PF07992"/>
    </source>
</evidence>
<dbReference type="InterPro" id="IPR023753">
    <property type="entry name" value="FAD/NAD-binding_dom"/>
</dbReference>
<keyword evidence="5" id="KW-0520">NAD</keyword>
<dbReference type="Pfam" id="PF07992">
    <property type="entry name" value="Pyr_redox_2"/>
    <property type="match status" value="1"/>
</dbReference>
<evidence type="ECO:0008006" key="11">
    <source>
        <dbReference type="Google" id="ProtNLM"/>
    </source>
</evidence>
<keyword evidence="4" id="KW-0560">Oxidoreductase</keyword>
<dbReference type="EMBL" id="DAKRPA010000044">
    <property type="protein sequence ID" value="DBA01620.1"/>
    <property type="molecule type" value="Genomic_DNA"/>
</dbReference>
<dbReference type="InterPro" id="IPR045024">
    <property type="entry name" value="NDH-2"/>
</dbReference>
<sequence length="500" mass="55934">MSRRLMVLNTHVTRSRGLLLSQCARRSQPWTTRSLSTSTTSTGQGASARVVDDRTQDHSSNYQLVIVGTGWAGYKMFMQCKKHRQDIEQAVGKAVDIVVVSKRNHFLYTPLLASTTVGTLEFRSIIEPLRDSAFRHENDFHYAVVDEIDPQQKQLLVQSEISKRRYPVKYDALVLACGSRPLTFGLPGVEEHAMFLKEIHHARAIRQRILENFELATQSGVSSAEKRQLLHFVVVGGGPTGVEFCGELSDFLQQDLVHLYPEASKYLCVSLVDSGELLTGFDAHLRAFAMRKITARKNMNIVKKNCIEVQKDCVIVQGGEKIPCGLVVWTAGVGPNDLTKSLTVFSKSKRGNILTNEFCQVVGAPEVEPSAPFGLPLRSNVFSIGDCAEIQDYPLPATAQKAQSQAEWLAHLLRGKSGQPPQPYKFANKGMMAYLGSYEALAEFKRPKDDTSPLARLSGWKAWFIWRSAYLTKLGSWRLRMQVPLDWLKAMVVGRDVSRF</sequence>
<evidence type="ECO:0000256" key="1">
    <source>
        <dbReference type="ARBA" id="ARBA00005272"/>
    </source>
</evidence>
<evidence type="ECO:0000256" key="6">
    <source>
        <dbReference type="SAM" id="MobiDB-lite"/>
    </source>
</evidence>
<evidence type="ECO:0000256" key="5">
    <source>
        <dbReference type="ARBA" id="ARBA00023027"/>
    </source>
</evidence>
<dbReference type="Proteomes" id="UP001146120">
    <property type="component" value="Unassembled WGS sequence"/>
</dbReference>